<accession>A0A5B9MKV9</accession>
<evidence type="ECO:0000313" key="2">
    <source>
        <dbReference type="Proteomes" id="UP000321353"/>
    </source>
</evidence>
<gene>
    <name evidence="1" type="ORF">Mal15_47080</name>
</gene>
<proteinExistence type="predicted"/>
<reference evidence="1 2" key="1">
    <citation type="submission" date="2019-02" db="EMBL/GenBank/DDBJ databases">
        <title>Planctomycetal bacteria perform biofilm scaping via a novel small molecule.</title>
        <authorList>
            <person name="Jeske O."/>
            <person name="Boedeker C."/>
            <person name="Wiegand S."/>
            <person name="Breitling P."/>
            <person name="Kallscheuer N."/>
            <person name="Jogler M."/>
            <person name="Rohde M."/>
            <person name="Petersen J."/>
            <person name="Medema M.H."/>
            <person name="Surup F."/>
            <person name="Jogler C."/>
        </authorList>
    </citation>
    <scope>NUCLEOTIDE SEQUENCE [LARGE SCALE GENOMIC DNA]</scope>
    <source>
        <strain evidence="1 2">Mal15</strain>
    </source>
</reference>
<dbReference type="KEGG" id="smam:Mal15_47080"/>
<dbReference type="AlphaFoldDB" id="A0A5B9MKV9"/>
<dbReference type="EMBL" id="CP036264">
    <property type="protein sequence ID" value="QEG00637.1"/>
    <property type="molecule type" value="Genomic_DNA"/>
</dbReference>
<name>A0A5B9MKV9_9BACT</name>
<protein>
    <submittedName>
        <fullName evidence="1">Uncharacterized protein</fullName>
    </submittedName>
</protein>
<keyword evidence="2" id="KW-1185">Reference proteome</keyword>
<dbReference type="Proteomes" id="UP000321353">
    <property type="component" value="Chromosome"/>
</dbReference>
<organism evidence="1 2">
    <name type="scientific">Stieleria maiorica</name>
    <dbReference type="NCBI Taxonomy" id="2795974"/>
    <lineage>
        <taxon>Bacteria</taxon>
        <taxon>Pseudomonadati</taxon>
        <taxon>Planctomycetota</taxon>
        <taxon>Planctomycetia</taxon>
        <taxon>Pirellulales</taxon>
        <taxon>Pirellulaceae</taxon>
        <taxon>Stieleria</taxon>
    </lineage>
</organism>
<evidence type="ECO:0000313" key="1">
    <source>
        <dbReference type="EMBL" id="QEG00637.1"/>
    </source>
</evidence>
<sequence length="66" mass="7540">MDTWLLTIRFNLPTATDANWSALKSSTRRPKRSGGKRFGARIHEVLLGSFTQKLIEASHLPVYLFH</sequence>